<dbReference type="GO" id="GO:0000045">
    <property type="term" value="P:autophagosome assembly"/>
    <property type="evidence" value="ECO:0007669"/>
    <property type="project" value="TreeGrafter"/>
</dbReference>
<dbReference type="GO" id="GO:0000422">
    <property type="term" value="P:autophagy of mitochondrion"/>
    <property type="evidence" value="ECO:0007669"/>
    <property type="project" value="TreeGrafter"/>
</dbReference>
<comment type="similarity">
    <text evidence="2 10">Belongs to the ATG17 family.</text>
</comment>
<evidence type="ECO:0000256" key="9">
    <source>
        <dbReference type="ARBA" id="ARBA00023242"/>
    </source>
</evidence>
<evidence type="ECO:0000256" key="4">
    <source>
        <dbReference type="ARBA" id="ARBA00013806"/>
    </source>
</evidence>
<keyword evidence="5 10" id="KW-0963">Cytoplasm</keyword>
<dbReference type="GO" id="GO:0034727">
    <property type="term" value="P:piecemeal microautophagy of the nucleus"/>
    <property type="evidence" value="ECO:0007669"/>
    <property type="project" value="TreeGrafter"/>
</dbReference>
<evidence type="ECO:0000256" key="7">
    <source>
        <dbReference type="ARBA" id="ARBA00023006"/>
    </source>
</evidence>
<accession>A0A9W8MVJ8</accession>
<dbReference type="GO" id="GO:0030295">
    <property type="term" value="F:protein kinase activator activity"/>
    <property type="evidence" value="ECO:0007669"/>
    <property type="project" value="TreeGrafter"/>
</dbReference>
<proteinExistence type="inferred from homology"/>
<name>A0A9W8MVJ8_9AGAR</name>
<dbReference type="Pfam" id="PF09341">
    <property type="entry name" value="Pcc1"/>
    <property type="match status" value="1"/>
</dbReference>
<keyword evidence="8" id="KW-0472">Membrane</keyword>
<evidence type="ECO:0000313" key="13">
    <source>
        <dbReference type="Proteomes" id="UP001148786"/>
    </source>
</evidence>
<evidence type="ECO:0000259" key="11">
    <source>
        <dbReference type="Pfam" id="PF04108"/>
    </source>
</evidence>
<keyword evidence="7 10" id="KW-0072">Autophagy</keyword>
<dbReference type="GO" id="GO:0005634">
    <property type="term" value="C:nucleus"/>
    <property type="evidence" value="ECO:0007669"/>
    <property type="project" value="UniProtKB-SubCell"/>
</dbReference>
<keyword evidence="9" id="KW-0539">Nucleus</keyword>
<organism evidence="12 13">
    <name type="scientific">Agrocybe chaxingu</name>
    <dbReference type="NCBI Taxonomy" id="84603"/>
    <lineage>
        <taxon>Eukaryota</taxon>
        <taxon>Fungi</taxon>
        <taxon>Dikarya</taxon>
        <taxon>Basidiomycota</taxon>
        <taxon>Agaricomycotina</taxon>
        <taxon>Agaricomycetes</taxon>
        <taxon>Agaricomycetidae</taxon>
        <taxon>Agaricales</taxon>
        <taxon>Agaricineae</taxon>
        <taxon>Strophariaceae</taxon>
        <taxon>Agrocybe</taxon>
    </lineage>
</organism>
<evidence type="ECO:0000256" key="8">
    <source>
        <dbReference type="ARBA" id="ARBA00023136"/>
    </source>
</evidence>
<dbReference type="Gene3D" id="3.30.310.50">
    <property type="entry name" value="Alpha-D-phosphohexomutase, C-terminal domain"/>
    <property type="match status" value="1"/>
</dbReference>
<evidence type="ECO:0000256" key="6">
    <source>
        <dbReference type="ARBA" id="ARBA00022694"/>
    </source>
</evidence>
<keyword evidence="6" id="KW-0819">tRNA processing</keyword>
<evidence type="ECO:0000256" key="5">
    <source>
        <dbReference type="ARBA" id="ARBA00022490"/>
    </source>
</evidence>
<feature type="domain" description="Autophagy protein ATG17-like" evidence="11">
    <location>
        <begin position="26"/>
        <end position="244"/>
    </location>
</feature>
<dbReference type="GO" id="GO:1990316">
    <property type="term" value="C:Atg1/ULK1 kinase complex"/>
    <property type="evidence" value="ECO:0007669"/>
    <property type="project" value="TreeGrafter"/>
</dbReference>
<comment type="subcellular location">
    <subcellularLocation>
        <location evidence="10">Cytoplasm</location>
    </subcellularLocation>
    <subcellularLocation>
        <location evidence="10">Preautophagosomal structure membrane</location>
        <topology evidence="10">Peripheral membrane protein</topology>
    </subcellularLocation>
    <subcellularLocation>
        <location evidence="1">Nucleus</location>
    </subcellularLocation>
</comment>
<dbReference type="GO" id="GO:0034045">
    <property type="term" value="C:phagophore assembly site membrane"/>
    <property type="evidence" value="ECO:0007669"/>
    <property type="project" value="UniProtKB-SubCell"/>
</dbReference>
<dbReference type="InterPro" id="IPR007240">
    <property type="entry name" value="Atg17"/>
</dbReference>
<dbReference type="GO" id="GO:0008033">
    <property type="term" value="P:tRNA processing"/>
    <property type="evidence" value="ECO:0007669"/>
    <property type="project" value="UniProtKB-KW"/>
</dbReference>
<evidence type="ECO:0000256" key="2">
    <source>
        <dbReference type="ARBA" id="ARBA00006259"/>
    </source>
</evidence>
<dbReference type="PANTHER" id="PTHR28005:SF1">
    <property type="entry name" value="AUTOPHAGY-RELATED PROTEIN 17"/>
    <property type="match status" value="1"/>
</dbReference>
<protein>
    <recommendedName>
        <fullName evidence="4 10">Autophagy-related protein 17</fullName>
    </recommendedName>
</protein>
<dbReference type="Pfam" id="PF04108">
    <property type="entry name" value="ATG17_like"/>
    <property type="match status" value="1"/>
</dbReference>
<dbReference type="Proteomes" id="UP001148786">
    <property type="component" value="Unassembled WGS sequence"/>
</dbReference>
<gene>
    <name evidence="12" type="ORF">NLJ89_g4851</name>
</gene>
<dbReference type="InterPro" id="IPR045326">
    <property type="entry name" value="ATG17-like_dom"/>
</dbReference>
<dbReference type="GO" id="GO:0060090">
    <property type="term" value="F:molecular adaptor activity"/>
    <property type="evidence" value="ECO:0007669"/>
    <property type="project" value="TreeGrafter"/>
</dbReference>
<evidence type="ECO:0000313" key="12">
    <source>
        <dbReference type="EMBL" id="KAJ3510117.1"/>
    </source>
</evidence>
<sequence>MEKDRSRLDKILGTTGDFPERLIRTINSIHSSLPAPEPGDRSVLKQTQDIVTSQEHIVTTMAGVLENLAGHYDNMAGALKDTEAGEAFSEEELQVMNRDTEELSTIMAELEGNLLSIDGYHKQLVTHKDDLQKDLDHLSSVVYDLDELAKIMDDMLVEQDNVDVEAGEQLNVLHHHLTVLDELHAHYVSYRMAFNKLILEMARRRQYREAAENIVRGMMRQLESMTEEETHVRAHFNAEYGSHLPDDLCLCISDPPTRWEVAPLDGTSPEVLPEIDRDIIAEASERVGYSEGPPGAESLTVEIPFASPKHAAIARQVIEVDAELQPQAVQRTLCVQDDKLIATFRTLTVRLARLTLNAFLENVDLVVRTIEHFGKDAEERTK</sequence>
<comment type="similarity">
    <text evidence="3">Belongs to the CTAG/PCC1 family.</text>
</comment>
<comment type="caution">
    <text evidence="12">The sequence shown here is derived from an EMBL/GenBank/DDBJ whole genome shotgun (WGS) entry which is preliminary data.</text>
</comment>
<reference evidence="12" key="1">
    <citation type="submission" date="2022-07" db="EMBL/GenBank/DDBJ databases">
        <title>Genome Sequence of Agrocybe chaxingu.</title>
        <authorList>
            <person name="Buettner E."/>
        </authorList>
    </citation>
    <scope>NUCLEOTIDE SEQUENCE</scope>
    <source>
        <strain evidence="12">MP-N11</strain>
    </source>
</reference>
<evidence type="ECO:0000256" key="1">
    <source>
        <dbReference type="ARBA" id="ARBA00004123"/>
    </source>
</evidence>
<dbReference type="AlphaFoldDB" id="A0A9W8MVJ8"/>
<evidence type="ECO:0000256" key="10">
    <source>
        <dbReference type="RuleBase" id="RU368080"/>
    </source>
</evidence>
<dbReference type="PANTHER" id="PTHR28005">
    <property type="entry name" value="AUTOPHAGY-RELATED PROTEIN 17"/>
    <property type="match status" value="1"/>
</dbReference>
<comment type="function">
    <text evidence="10">Autophagy-specific protein that functions in response to autophagy-inducing signals as a scaffold to recruit other ATG proteins to organize preautophagosomal structure (PAS) formation. Modulates the timing and magnitude of the autophagy response, such as the size of the sequestering vesicles. Plays particularly a role in pexophagy and nucleophagy.</text>
</comment>
<evidence type="ECO:0000256" key="3">
    <source>
        <dbReference type="ARBA" id="ARBA00007073"/>
    </source>
</evidence>
<dbReference type="FunFam" id="3.30.310.50:FF:000005">
    <property type="entry name" value="L antigen family member 3"/>
    <property type="match status" value="1"/>
</dbReference>
<dbReference type="InterPro" id="IPR015419">
    <property type="entry name" value="CTAG/Pcc1"/>
</dbReference>
<dbReference type="EMBL" id="JANKHO010000423">
    <property type="protein sequence ID" value="KAJ3510117.1"/>
    <property type="molecule type" value="Genomic_DNA"/>
</dbReference>
<dbReference type="OrthoDB" id="1937984at2759"/>
<keyword evidence="13" id="KW-1185">Reference proteome</keyword>